<proteinExistence type="predicted"/>
<keyword evidence="1" id="KW-0614">Plasmid</keyword>
<organism evidence="1">
    <name type="scientific">Klebsiella pneumoniae</name>
    <dbReference type="NCBI Taxonomy" id="573"/>
    <lineage>
        <taxon>Bacteria</taxon>
        <taxon>Pseudomonadati</taxon>
        <taxon>Pseudomonadota</taxon>
        <taxon>Gammaproteobacteria</taxon>
        <taxon>Enterobacterales</taxon>
        <taxon>Enterobacteriaceae</taxon>
        <taxon>Klebsiella/Raoultella group</taxon>
        <taxon>Klebsiella</taxon>
        <taxon>Klebsiella pneumoniae complex</taxon>
    </lineage>
</organism>
<accession>A0A482M1V7</accession>
<sequence length="35" mass="3858">MAYFLLYPLDTIGQNGLLYISEGRAPATVNTGELR</sequence>
<dbReference type="AlphaFoldDB" id="A0A482M1V7"/>
<protein>
    <submittedName>
        <fullName evidence="1">Uncharacterized protein</fullName>
    </submittedName>
</protein>
<reference evidence="1" key="1">
    <citation type="submission" date="2018-09" db="EMBL/GenBank/DDBJ databases">
        <authorList>
            <person name="Zhou D."/>
        </authorList>
    </citation>
    <scope>NUCLEOTIDE SEQUENCE</scope>
    <source>
        <strain evidence="1">A1731</strain>
        <plasmid evidence="1">pA1731-KPC</plasmid>
    </source>
</reference>
<geneLocation type="plasmid" evidence="1">
    <name>pA1731-KPC</name>
</geneLocation>
<dbReference type="EMBL" id="MH909332">
    <property type="protein sequence ID" value="QBQ66781.1"/>
    <property type="molecule type" value="Genomic_DNA"/>
</dbReference>
<evidence type="ECO:0000313" key="1">
    <source>
        <dbReference type="EMBL" id="QBQ66781.1"/>
    </source>
</evidence>
<name>A0A482M1V7_KLEPN</name>